<dbReference type="EMBL" id="BAABJI010000001">
    <property type="protein sequence ID" value="GAA4904713.1"/>
    <property type="molecule type" value="Genomic_DNA"/>
</dbReference>
<evidence type="ECO:0000313" key="1">
    <source>
        <dbReference type="EMBL" id="GAA4904713.1"/>
    </source>
</evidence>
<dbReference type="Proteomes" id="UP001501436">
    <property type="component" value="Unassembled WGS sequence"/>
</dbReference>
<proteinExistence type="predicted"/>
<accession>A0ABP9FK58</accession>
<evidence type="ECO:0000313" key="2">
    <source>
        <dbReference type="Proteomes" id="UP001501436"/>
    </source>
</evidence>
<sequence length="732" mass="82939">MTGVSAWAATAAEQFKKSNEPVFTITVKDFFFDVQKSTDSLWIVVTWPGGANMAFRTAYSPDNIILDKTEETENGVNLQLHSSAGKFNVELSFLKGDAPLLHYTVTFTPGRELFVPFWPRDVFVPEDKKGSEGVIYVSQTGGRSGLIYAGYTKPKAGSFLYFQNLTALADYNNDTETSASGVVGGRWPELGLSLPAALNKPLQAKKKYVISDAWVHLTTDIGENQFEISKGFLNALGQVYPYLPKPETPYHDYPDILQKALHDLQNNKGCWSHRSGHPYLNAYVCDYNTPPEIMVQLAVLLPVQEYIKWSGEKHPLEEDIRGGLPAFFDQKLGTVMRWLPSEEHMLDQSEEQKVPKIMDSWYLHHPLLNLARMALAGDKMAKDLLLPSVEYAIKIAKHFDYKWPVFYNIETLETIKAEAKEGEGGEKDVAGLYAHVMLQVWELTKDDKYFKEAEKAAESLTQWGFEVFYQANNTVFAAKAMIRLYKETGKELYHDLSYLLIANVFKNMAIWDCNYGYSKNFSTFFALYPLNEAPYTAVYEEVEAFAGFHEFLTYSYGLKILPSVSLLLAEFIKYMIARAVFYYPPMLPKEMISQDVKTGEVDPDLWVALEDIHDGWEQSGAVGQEVYGAGLAFGIVPRHYFRIPEQNFLVFIDYPTANPIIKGNTLHFNLLGSEQLSCRLCIINTDNQKLPAFKVLTGNANDQQEIESKKSKKGLHEFELHGNQKVIISWTD</sequence>
<dbReference type="SUPFAM" id="SSF48208">
    <property type="entry name" value="Six-hairpin glycosidases"/>
    <property type="match status" value="1"/>
</dbReference>
<protein>
    <submittedName>
        <fullName evidence="1">Uncharacterized protein</fullName>
    </submittedName>
</protein>
<comment type="caution">
    <text evidence="1">The sequence shown here is derived from an EMBL/GenBank/DDBJ whole genome shotgun (WGS) entry which is preliminary data.</text>
</comment>
<name>A0ABP9FK58_9SPHI</name>
<keyword evidence="2" id="KW-1185">Reference proteome</keyword>
<dbReference type="RefSeq" id="WP_345329267.1">
    <property type="nucleotide sequence ID" value="NZ_BAABJI010000001.1"/>
</dbReference>
<dbReference type="InterPro" id="IPR008928">
    <property type="entry name" value="6-hairpin_glycosidase_sf"/>
</dbReference>
<reference evidence="2" key="1">
    <citation type="journal article" date="2019" name="Int. J. Syst. Evol. Microbiol.">
        <title>The Global Catalogue of Microorganisms (GCM) 10K type strain sequencing project: providing services to taxonomists for standard genome sequencing and annotation.</title>
        <authorList>
            <consortium name="The Broad Institute Genomics Platform"/>
            <consortium name="The Broad Institute Genome Sequencing Center for Infectious Disease"/>
            <person name="Wu L."/>
            <person name="Ma J."/>
        </authorList>
    </citation>
    <scope>NUCLEOTIDE SEQUENCE [LARGE SCALE GENOMIC DNA]</scope>
    <source>
        <strain evidence="2">JCM 18283</strain>
    </source>
</reference>
<organism evidence="1 2">
    <name type="scientific">Mucilaginibacter defluvii</name>
    <dbReference type="NCBI Taxonomy" id="1196019"/>
    <lineage>
        <taxon>Bacteria</taxon>
        <taxon>Pseudomonadati</taxon>
        <taxon>Bacteroidota</taxon>
        <taxon>Sphingobacteriia</taxon>
        <taxon>Sphingobacteriales</taxon>
        <taxon>Sphingobacteriaceae</taxon>
        <taxon>Mucilaginibacter</taxon>
    </lineage>
</organism>
<gene>
    <name evidence="1" type="ORF">GCM10023313_04130</name>
</gene>